<comment type="subcellular location">
    <subcellularLocation>
        <location evidence="1">Cell membrane</location>
        <topology evidence="1">Multi-pass membrane protein</topology>
    </subcellularLocation>
</comment>
<feature type="transmembrane region" description="Helical" evidence="10">
    <location>
        <begin position="6"/>
        <end position="23"/>
    </location>
</feature>
<reference evidence="11 12" key="1">
    <citation type="submission" date="2021-05" db="EMBL/GenBank/DDBJ databases">
        <title>A Polyphasic approach of four new species of the genus Ohtaekwangia: Ohtaekwangia histidinii sp. nov., Ohtaekwangia cretensis sp. nov., Ohtaekwangia indiensis sp. nov., Ohtaekwangia reichenbachii sp. nov. from diverse environment.</title>
        <authorList>
            <person name="Octaviana S."/>
        </authorList>
    </citation>
    <scope>NUCLEOTIDE SEQUENCE [LARGE SCALE GENOMIC DNA]</scope>
    <source>
        <strain evidence="11 12">PWU5</strain>
    </source>
</reference>
<dbReference type="PANTHER" id="PTHR36844">
    <property type="entry name" value="PROTEASE PRSW"/>
    <property type="match status" value="1"/>
</dbReference>
<feature type="transmembrane region" description="Helical" evidence="10">
    <location>
        <begin position="167"/>
        <end position="189"/>
    </location>
</feature>
<accession>A0AAP2DVA8</accession>
<evidence type="ECO:0000256" key="5">
    <source>
        <dbReference type="ARBA" id="ARBA00022670"/>
    </source>
</evidence>
<dbReference type="InterPro" id="IPR023596">
    <property type="entry name" value="Peptidase_PrsW_arch/bac"/>
</dbReference>
<keyword evidence="12" id="KW-1185">Reference proteome</keyword>
<feature type="transmembrane region" description="Helical" evidence="10">
    <location>
        <begin position="195"/>
        <end position="211"/>
    </location>
</feature>
<evidence type="ECO:0000256" key="8">
    <source>
        <dbReference type="ARBA" id="ARBA00022989"/>
    </source>
</evidence>
<proteinExistence type="inferred from homology"/>
<dbReference type="Pfam" id="PF13367">
    <property type="entry name" value="PrsW-protease"/>
    <property type="match status" value="1"/>
</dbReference>
<gene>
    <name evidence="11" type="ORF">KK062_01160</name>
</gene>
<feature type="transmembrane region" description="Helical" evidence="10">
    <location>
        <begin position="74"/>
        <end position="94"/>
    </location>
</feature>
<feature type="transmembrane region" description="Helical" evidence="10">
    <location>
        <begin position="106"/>
        <end position="127"/>
    </location>
</feature>
<keyword evidence="5" id="KW-0645">Protease</keyword>
<evidence type="ECO:0000256" key="3">
    <source>
        <dbReference type="ARBA" id="ARBA00018997"/>
    </source>
</evidence>
<dbReference type="AlphaFoldDB" id="A0AAP2DVA8"/>
<name>A0AAP2DVA8_9BACT</name>
<evidence type="ECO:0000313" key="11">
    <source>
        <dbReference type="EMBL" id="MBT1706807.1"/>
    </source>
</evidence>
<dbReference type="Proteomes" id="UP001319080">
    <property type="component" value="Unassembled WGS sequence"/>
</dbReference>
<keyword evidence="11" id="KW-0482">Metalloprotease</keyword>
<comment type="similarity">
    <text evidence="2">Belongs to the protease PrsW family.</text>
</comment>
<feature type="transmembrane region" description="Helical" evidence="10">
    <location>
        <begin position="133"/>
        <end position="155"/>
    </location>
</feature>
<dbReference type="GO" id="GO:0005886">
    <property type="term" value="C:plasma membrane"/>
    <property type="evidence" value="ECO:0007669"/>
    <property type="project" value="UniProtKB-SubCell"/>
</dbReference>
<dbReference type="PIRSF" id="PIRSF016933">
    <property type="entry name" value="PrsW"/>
    <property type="match status" value="1"/>
</dbReference>
<dbReference type="PANTHER" id="PTHR36844:SF1">
    <property type="entry name" value="PROTEASE PRSW"/>
    <property type="match status" value="1"/>
</dbReference>
<evidence type="ECO:0000256" key="2">
    <source>
        <dbReference type="ARBA" id="ARBA00009165"/>
    </source>
</evidence>
<evidence type="ECO:0000256" key="6">
    <source>
        <dbReference type="ARBA" id="ARBA00022692"/>
    </source>
</evidence>
<evidence type="ECO:0000256" key="9">
    <source>
        <dbReference type="ARBA" id="ARBA00023136"/>
    </source>
</evidence>
<evidence type="ECO:0000313" key="12">
    <source>
        <dbReference type="Proteomes" id="UP001319080"/>
    </source>
</evidence>
<comment type="caution">
    <text evidence="11">The sequence shown here is derived from an EMBL/GenBank/DDBJ whole genome shotgun (WGS) entry which is preliminary data.</text>
</comment>
<feature type="transmembrane region" description="Helical" evidence="10">
    <location>
        <begin position="35"/>
        <end position="54"/>
    </location>
</feature>
<evidence type="ECO:0000256" key="4">
    <source>
        <dbReference type="ARBA" id="ARBA00022475"/>
    </source>
</evidence>
<dbReference type="EMBL" id="JAHESE010000001">
    <property type="protein sequence ID" value="MBT1706807.1"/>
    <property type="molecule type" value="Genomic_DNA"/>
</dbReference>
<keyword evidence="4" id="KW-1003">Cell membrane</keyword>
<keyword evidence="9 10" id="KW-0472">Membrane</keyword>
<sequence>MNFISLLSLAVAPGVAIALYIYLKDQHEREPLSLLLISFLYGMLSAVITLIISFPLNIFLVTKPHDVVGEFYNAFFKVALVEELSKFLFVRFVLYNNKNFNEPFDGIVYAVMVSMGFATLENIIYVYEFGVATGILRMFTAVPAHAVFGVLMGYFVGKARFAPYRQFYYSVIGLGAAAILHGAYDYFWFLSHLPALWIGGVASLVLGFVLARKAIRLHQQASPFLVKQKEAGQETE</sequence>
<dbReference type="InterPro" id="IPR026898">
    <property type="entry name" value="PrsW"/>
</dbReference>
<keyword evidence="6 10" id="KW-0812">Transmembrane</keyword>
<keyword evidence="8 10" id="KW-1133">Transmembrane helix</keyword>
<evidence type="ECO:0000256" key="1">
    <source>
        <dbReference type="ARBA" id="ARBA00004651"/>
    </source>
</evidence>
<organism evidence="11 12">
    <name type="scientific">Dawidia cretensis</name>
    <dbReference type="NCBI Taxonomy" id="2782350"/>
    <lineage>
        <taxon>Bacteria</taxon>
        <taxon>Pseudomonadati</taxon>
        <taxon>Bacteroidota</taxon>
        <taxon>Cytophagia</taxon>
        <taxon>Cytophagales</taxon>
        <taxon>Chryseotaleaceae</taxon>
        <taxon>Dawidia</taxon>
    </lineage>
</organism>
<dbReference type="RefSeq" id="WP_254082396.1">
    <property type="nucleotide sequence ID" value="NZ_JAHESE010000001.1"/>
</dbReference>
<dbReference type="GO" id="GO:0008237">
    <property type="term" value="F:metallopeptidase activity"/>
    <property type="evidence" value="ECO:0007669"/>
    <property type="project" value="UniProtKB-KW"/>
</dbReference>
<protein>
    <recommendedName>
        <fullName evidence="3">Protease PrsW</fullName>
    </recommendedName>
</protein>
<keyword evidence="7" id="KW-0378">Hydrolase</keyword>
<dbReference type="GO" id="GO:0006508">
    <property type="term" value="P:proteolysis"/>
    <property type="evidence" value="ECO:0007669"/>
    <property type="project" value="UniProtKB-KW"/>
</dbReference>
<evidence type="ECO:0000256" key="7">
    <source>
        <dbReference type="ARBA" id="ARBA00022801"/>
    </source>
</evidence>
<evidence type="ECO:0000256" key="10">
    <source>
        <dbReference type="SAM" id="Phobius"/>
    </source>
</evidence>